<dbReference type="KEGG" id="scm:SCHCO_02665173"/>
<accession>D8Q318</accession>
<feature type="compositionally biased region" description="Low complexity" evidence="3">
    <location>
        <begin position="44"/>
        <end position="57"/>
    </location>
</feature>
<evidence type="ECO:0000313" key="7">
    <source>
        <dbReference type="Proteomes" id="UP000007431"/>
    </source>
</evidence>
<dbReference type="EMBL" id="GL377305">
    <property type="protein sequence ID" value="EFI98227.1"/>
    <property type="molecule type" value="Genomic_DNA"/>
</dbReference>
<dbReference type="SUPFAM" id="SSF54106">
    <property type="entry name" value="LysM domain"/>
    <property type="match status" value="1"/>
</dbReference>
<dbReference type="Pfam" id="PF01476">
    <property type="entry name" value="LysM"/>
    <property type="match status" value="1"/>
</dbReference>
<proteinExistence type="predicted"/>
<evidence type="ECO:0000259" key="5">
    <source>
        <dbReference type="PROSITE" id="PS51782"/>
    </source>
</evidence>
<reference evidence="6 7" key="1">
    <citation type="journal article" date="2010" name="Nat. Biotechnol.">
        <title>Genome sequence of the model mushroom Schizophyllum commune.</title>
        <authorList>
            <person name="Ohm R.A."/>
            <person name="de Jong J.F."/>
            <person name="Lugones L.G."/>
            <person name="Aerts A."/>
            <person name="Kothe E."/>
            <person name="Stajich J.E."/>
            <person name="de Vries R.P."/>
            <person name="Record E."/>
            <person name="Levasseur A."/>
            <person name="Baker S.E."/>
            <person name="Bartholomew K.A."/>
            <person name="Coutinho P.M."/>
            <person name="Erdmann S."/>
            <person name="Fowler T.J."/>
            <person name="Gathman A.C."/>
            <person name="Lombard V."/>
            <person name="Henrissat B."/>
            <person name="Knabe N."/>
            <person name="Kuees U."/>
            <person name="Lilly W.W."/>
            <person name="Lindquist E."/>
            <person name="Lucas S."/>
            <person name="Magnuson J.K."/>
            <person name="Piumi F."/>
            <person name="Raudaskoski M."/>
            <person name="Salamov A."/>
            <person name="Schmutz J."/>
            <person name="Schwarze F.W.M.R."/>
            <person name="vanKuyk P.A."/>
            <person name="Horton J.S."/>
            <person name="Grigoriev I.V."/>
            <person name="Woesten H.A.B."/>
        </authorList>
    </citation>
    <scope>NUCLEOTIDE SEQUENCE [LARGE SCALE GENOMIC DNA]</scope>
    <source>
        <strain evidence="7">H4-8 / FGSC 9210</strain>
    </source>
</reference>
<keyword evidence="7" id="KW-1185">Reference proteome</keyword>
<dbReference type="PANTHER" id="PTHR34997">
    <property type="entry name" value="AM15"/>
    <property type="match status" value="1"/>
</dbReference>
<evidence type="ECO:0000256" key="3">
    <source>
        <dbReference type="SAM" id="MobiDB-lite"/>
    </source>
</evidence>
<evidence type="ECO:0000313" key="6">
    <source>
        <dbReference type="EMBL" id="EFI98227.1"/>
    </source>
</evidence>
<evidence type="ECO:0000256" key="4">
    <source>
        <dbReference type="SAM" id="SignalP"/>
    </source>
</evidence>
<feature type="region of interest" description="Disordered" evidence="3">
    <location>
        <begin position="44"/>
        <end position="67"/>
    </location>
</feature>
<dbReference type="GO" id="GO:0008061">
    <property type="term" value="F:chitin binding"/>
    <property type="evidence" value="ECO:0007669"/>
    <property type="project" value="UniProtKB-KW"/>
</dbReference>
<organism evidence="7">
    <name type="scientific">Schizophyllum commune (strain H4-8 / FGSC 9210)</name>
    <name type="common">Split gill fungus</name>
    <dbReference type="NCBI Taxonomy" id="578458"/>
    <lineage>
        <taxon>Eukaryota</taxon>
        <taxon>Fungi</taxon>
        <taxon>Dikarya</taxon>
        <taxon>Basidiomycota</taxon>
        <taxon>Agaricomycotina</taxon>
        <taxon>Agaricomycetes</taxon>
        <taxon>Agaricomycetidae</taxon>
        <taxon>Agaricales</taxon>
        <taxon>Schizophyllaceae</taxon>
        <taxon>Schizophyllum</taxon>
    </lineage>
</organism>
<dbReference type="CDD" id="cd00118">
    <property type="entry name" value="LysM"/>
    <property type="match status" value="1"/>
</dbReference>
<dbReference type="InterPro" id="IPR018392">
    <property type="entry name" value="LysM"/>
</dbReference>
<keyword evidence="2" id="KW-0843">Virulence</keyword>
<dbReference type="Proteomes" id="UP000007431">
    <property type="component" value="Unassembled WGS sequence"/>
</dbReference>
<dbReference type="InterPro" id="IPR052210">
    <property type="entry name" value="LysM1-like"/>
</dbReference>
<gene>
    <name evidence="6" type="ORF">SCHCODRAFT_256741</name>
</gene>
<sequence length="167" mass="17321">MFSKLIFLFAVPFSVSGASQVTASAAGGSVIPILPTSFPSASGSAWPSASAPTSDDPYVPPPDDATDIDVGTLSASATSDGPDFPLGTTTQSVAMPSASTISPECRTMYTVIEGDLCQVIADEYTVPLPQLLAANPGLDSDCDNLEVGEQLCIPGVPGRRRSRFFRF</sequence>
<dbReference type="GeneID" id="9595166"/>
<dbReference type="AlphaFoldDB" id="D8Q318"/>
<dbReference type="OrthoDB" id="5985073at2759"/>
<feature type="domain" description="LysM" evidence="5">
    <location>
        <begin position="107"/>
        <end position="153"/>
    </location>
</feature>
<name>D8Q318_SCHCM</name>
<dbReference type="Gene3D" id="3.10.350.10">
    <property type="entry name" value="LysM domain"/>
    <property type="match status" value="1"/>
</dbReference>
<evidence type="ECO:0000256" key="2">
    <source>
        <dbReference type="ARBA" id="ARBA00023026"/>
    </source>
</evidence>
<feature type="chain" id="PRO_5003120526" description="LysM domain-containing protein" evidence="4">
    <location>
        <begin position="19"/>
        <end position="167"/>
    </location>
</feature>
<dbReference type="InterPro" id="IPR036779">
    <property type="entry name" value="LysM_dom_sf"/>
</dbReference>
<dbReference type="PROSITE" id="PS51782">
    <property type="entry name" value="LYSM"/>
    <property type="match status" value="1"/>
</dbReference>
<keyword evidence="4" id="KW-0732">Signal</keyword>
<dbReference type="RefSeq" id="XP_003033130.1">
    <property type="nucleotide sequence ID" value="XM_003033084.1"/>
</dbReference>
<protein>
    <recommendedName>
        <fullName evidence="5">LysM domain-containing protein</fullName>
    </recommendedName>
</protein>
<evidence type="ECO:0000256" key="1">
    <source>
        <dbReference type="ARBA" id="ARBA00022669"/>
    </source>
</evidence>
<feature type="signal peptide" evidence="4">
    <location>
        <begin position="1"/>
        <end position="18"/>
    </location>
</feature>
<keyword evidence="1" id="KW-0147">Chitin-binding</keyword>
<dbReference type="SMART" id="SM00257">
    <property type="entry name" value="LysM"/>
    <property type="match status" value="1"/>
</dbReference>
<dbReference type="InParanoid" id="D8Q318"/>
<dbReference type="PANTHER" id="PTHR34997:SF1">
    <property type="entry name" value="PEPTIDOGLYCAN-BINDING LYSIN DOMAIN"/>
    <property type="match status" value="1"/>
</dbReference>
<dbReference type="HOGENOM" id="CLU_1595497_0_0_1"/>
<dbReference type="VEuPathDB" id="FungiDB:SCHCODRAFT_02665173"/>